<evidence type="ECO:0000313" key="7">
    <source>
        <dbReference type="Proteomes" id="UP001162834"/>
    </source>
</evidence>
<organism evidence="6 7">
    <name type="scientific">Capillimicrobium parvum</name>
    <dbReference type="NCBI Taxonomy" id="2884022"/>
    <lineage>
        <taxon>Bacteria</taxon>
        <taxon>Bacillati</taxon>
        <taxon>Actinomycetota</taxon>
        <taxon>Thermoleophilia</taxon>
        <taxon>Solirubrobacterales</taxon>
        <taxon>Capillimicrobiaceae</taxon>
        <taxon>Capillimicrobium</taxon>
    </lineage>
</organism>
<reference evidence="6" key="1">
    <citation type="journal article" date="2022" name="Int. J. Syst. Evol. Microbiol.">
        <title>Pseudomonas aegrilactucae sp. nov. and Pseudomonas morbosilactucae sp. nov., pathogens causing bacterial rot of lettuce in Japan.</title>
        <authorList>
            <person name="Sawada H."/>
            <person name="Fujikawa T."/>
            <person name="Satou M."/>
        </authorList>
    </citation>
    <scope>NUCLEOTIDE SEQUENCE</scope>
    <source>
        <strain evidence="6">0166_1</strain>
    </source>
</reference>
<dbReference type="InterPro" id="IPR009057">
    <property type="entry name" value="Homeodomain-like_sf"/>
</dbReference>
<evidence type="ECO:0000259" key="5">
    <source>
        <dbReference type="PROSITE" id="PS50977"/>
    </source>
</evidence>
<dbReference type="Proteomes" id="UP001162834">
    <property type="component" value="Chromosome"/>
</dbReference>
<dbReference type="InterPro" id="IPR001647">
    <property type="entry name" value="HTH_TetR"/>
</dbReference>
<sequence>MDGRTARALRTRETIVEALIALLEEGMVQPSVEDIAARAAVSERSIFGHFHDREGLFAAVGDHQTRMLRAEWGELPPPDAPLERRLEEFAAQRARIYERIAPVRRAALRMEPFSETIQLSIADLRSIKRREAWRLFGPELAGDHVRGSALAALASFSGWEALRREQELSVDEARVALRAGLERLVG</sequence>
<dbReference type="PANTHER" id="PTHR30055:SF234">
    <property type="entry name" value="HTH-TYPE TRANSCRIPTIONAL REGULATOR BETI"/>
    <property type="match status" value="1"/>
</dbReference>
<evidence type="ECO:0000256" key="2">
    <source>
        <dbReference type="ARBA" id="ARBA00023125"/>
    </source>
</evidence>
<protein>
    <recommendedName>
        <fullName evidence="5">HTH tetR-type domain-containing protein</fullName>
    </recommendedName>
</protein>
<keyword evidence="3" id="KW-0804">Transcription</keyword>
<dbReference type="InterPro" id="IPR050109">
    <property type="entry name" value="HTH-type_TetR-like_transc_reg"/>
</dbReference>
<evidence type="ECO:0000256" key="4">
    <source>
        <dbReference type="PROSITE-ProRule" id="PRU00335"/>
    </source>
</evidence>
<dbReference type="KEGG" id="sbae:DSM104329_00523"/>
<dbReference type="GO" id="GO:0000976">
    <property type="term" value="F:transcription cis-regulatory region binding"/>
    <property type="evidence" value="ECO:0007669"/>
    <property type="project" value="TreeGrafter"/>
</dbReference>
<keyword evidence="7" id="KW-1185">Reference proteome</keyword>
<dbReference type="SUPFAM" id="SSF46689">
    <property type="entry name" value="Homeodomain-like"/>
    <property type="match status" value="1"/>
</dbReference>
<name>A0A9E6XTD6_9ACTN</name>
<accession>A0A9E6XTD6</accession>
<dbReference type="GO" id="GO:0003700">
    <property type="term" value="F:DNA-binding transcription factor activity"/>
    <property type="evidence" value="ECO:0007669"/>
    <property type="project" value="TreeGrafter"/>
</dbReference>
<dbReference type="Pfam" id="PF00440">
    <property type="entry name" value="TetR_N"/>
    <property type="match status" value="1"/>
</dbReference>
<dbReference type="EMBL" id="CP087164">
    <property type="protein sequence ID" value="UGS34151.1"/>
    <property type="molecule type" value="Genomic_DNA"/>
</dbReference>
<feature type="domain" description="HTH tetR-type" evidence="5">
    <location>
        <begin position="9"/>
        <end position="68"/>
    </location>
</feature>
<evidence type="ECO:0000313" key="6">
    <source>
        <dbReference type="EMBL" id="UGS34151.1"/>
    </source>
</evidence>
<evidence type="ECO:0000256" key="3">
    <source>
        <dbReference type="ARBA" id="ARBA00023163"/>
    </source>
</evidence>
<dbReference type="PROSITE" id="PS50977">
    <property type="entry name" value="HTH_TETR_2"/>
    <property type="match status" value="1"/>
</dbReference>
<evidence type="ECO:0000256" key="1">
    <source>
        <dbReference type="ARBA" id="ARBA00023015"/>
    </source>
</evidence>
<keyword evidence="1" id="KW-0805">Transcription regulation</keyword>
<dbReference type="PANTHER" id="PTHR30055">
    <property type="entry name" value="HTH-TYPE TRANSCRIPTIONAL REGULATOR RUTR"/>
    <property type="match status" value="1"/>
</dbReference>
<keyword evidence="2 4" id="KW-0238">DNA-binding</keyword>
<dbReference type="Gene3D" id="1.10.357.10">
    <property type="entry name" value="Tetracycline Repressor, domain 2"/>
    <property type="match status" value="1"/>
</dbReference>
<gene>
    <name evidence="6" type="ORF">DSM104329_00523</name>
</gene>
<proteinExistence type="predicted"/>
<feature type="DNA-binding region" description="H-T-H motif" evidence="4">
    <location>
        <begin position="31"/>
        <end position="50"/>
    </location>
</feature>
<dbReference type="AlphaFoldDB" id="A0A9E6XTD6"/>
<dbReference type="RefSeq" id="WP_259313840.1">
    <property type="nucleotide sequence ID" value="NZ_CP087164.1"/>
</dbReference>